<accession>A0A3E1NVR3</accession>
<organism evidence="1 2">
    <name type="scientific">Chitinophaga silvisoli</name>
    <dbReference type="NCBI Taxonomy" id="2291814"/>
    <lineage>
        <taxon>Bacteria</taxon>
        <taxon>Pseudomonadati</taxon>
        <taxon>Bacteroidota</taxon>
        <taxon>Chitinophagia</taxon>
        <taxon>Chitinophagales</taxon>
        <taxon>Chitinophagaceae</taxon>
        <taxon>Chitinophaga</taxon>
    </lineage>
</organism>
<dbReference type="EMBL" id="QTJV01000012">
    <property type="protein sequence ID" value="RFM31858.1"/>
    <property type="molecule type" value="Genomic_DNA"/>
</dbReference>
<proteinExistence type="predicted"/>
<dbReference type="AlphaFoldDB" id="A0A3E1NVR3"/>
<evidence type="ECO:0008006" key="3">
    <source>
        <dbReference type="Google" id="ProtNLM"/>
    </source>
</evidence>
<protein>
    <recommendedName>
        <fullName evidence="3">Immunity protein 40 domain-containing protein</fullName>
    </recommendedName>
</protein>
<sequence>MDQFKSQFEERPIIRDGLILYKKNDILDIIEHCRNYNIAIFWIDAFYLTETSIQPSIENSINYSSTNKNYHDYDGALKFIAEREEYLFFEIVCE</sequence>
<reference evidence="1 2" key="1">
    <citation type="submission" date="2018-08" db="EMBL/GenBank/DDBJ databases">
        <title>Chitinophaga sp. K20C18050901, a novel bacterium isolated from forest soil.</title>
        <authorList>
            <person name="Wang C."/>
        </authorList>
    </citation>
    <scope>NUCLEOTIDE SEQUENCE [LARGE SCALE GENOMIC DNA]</scope>
    <source>
        <strain evidence="1 2">K20C18050901</strain>
    </source>
</reference>
<evidence type="ECO:0000313" key="2">
    <source>
        <dbReference type="Proteomes" id="UP000261174"/>
    </source>
</evidence>
<dbReference type="Proteomes" id="UP000261174">
    <property type="component" value="Unassembled WGS sequence"/>
</dbReference>
<comment type="caution">
    <text evidence="1">The sequence shown here is derived from an EMBL/GenBank/DDBJ whole genome shotgun (WGS) entry which is preliminary data.</text>
</comment>
<name>A0A3E1NVR3_9BACT</name>
<keyword evidence="2" id="KW-1185">Reference proteome</keyword>
<dbReference type="OrthoDB" id="676560at2"/>
<evidence type="ECO:0000313" key="1">
    <source>
        <dbReference type="EMBL" id="RFM31858.1"/>
    </source>
</evidence>
<dbReference type="RefSeq" id="WP_116856566.1">
    <property type="nucleotide sequence ID" value="NZ_QTJV01000012.1"/>
</dbReference>
<gene>
    <name evidence="1" type="ORF">DXN04_27245</name>
</gene>